<keyword evidence="3" id="KW-0012">Acyltransferase</keyword>
<dbReference type="GO" id="GO:0008080">
    <property type="term" value="F:N-acetyltransferase activity"/>
    <property type="evidence" value="ECO:0007669"/>
    <property type="project" value="TreeGrafter"/>
</dbReference>
<comment type="similarity">
    <text evidence="1">Belongs to the acetyltransferase family.</text>
</comment>
<dbReference type="Pfam" id="PF00583">
    <property type="entry name" value="Acetyltransf_1"/>
    <property type="match status" value="1"/>
</dbReference>
<dbReference type="InterPro" id="IPR051016">
    <property type="entry name" value="Diverse_Substrate_AcTransf"/>
</dbReference>
<feature type="domain" description="N-acetyltransferase" evidence="4">
    <location>
        <begin position="9"/>
        <end position="165"/>
    </location>
</feature>
<dbReference type="SUPFAM" id="SSF55729">
    <property type="entry name" value="Acyl-CoA N-acyltransferases (Nat)"/>
    <property type="match status" value="1"/>
</dbReference>
<dbReference type="EMBL" id="FNCA01000010">
    <property type="protein sequence ID" value="SDG25931.1"/>
    <property type="molecule type" value="Genomic_DNA"/>
</dbReference>
<evidence type="ECO:0000259" key="4">
    <source>
        <dbReference type="PROSITE" id="PS51186"/>
    </source>
</evidence>
<evidence type="ECO:0000313" key="6">
    <source>
        <dbReference type="Proteomes" id="UP000199259"/>
    </source>
</evidence>
<dbReference type="PANTHER" id="PTHR10545:SF29">
    <property type="entry name" value="GH14572P-RELATED"/>
    <property type="match status" value="1"/>
</dbReference>
<keyword evidence="2 5" id="KW-0808">Transferase</keyword>
<dbReference type="AlphaFoldDB" id="A0A7Z7AYL7"/>
<name>A0A7Z7AYL7_9EURY</name>
<comment type="caution">
    <text evidence="5">The sequence shown here is derived from an EMBL/GenBank/DDBJ whole genome shotgun (WGS) entry which is preliminary data.</text>
</comment>
<protein>
    <submittedName>
        <fullName evidence="5">Acetyltransferase (GNAT) family protein</fullName>
    </submittedName>
</protein>
<accession>A0A7Z7AYL7</accession>
<keyword evidence="6" id="KW-1185">Reference proteome</keyword>
<dbReference type="PANTHER" id="PTHR10545">
    <property type="entry name" value="DIAMINE N-ACETYLTRANSFERASE"/>
    <property type="match status" value="1"/>
</dbReference>
<dbReference type="FunFam" id="3.40.630.30:FF:000064">
    <property type="entry name" value="GNAT family acetyltransferase"/>
    <property type="match status" value="1"/>
</dbReference>
<gene>
    <name evidence="5" type="ORF">SAMN04488589_2539</name>
</gene>
<dbReference type="Proteomes" id="UP000199259">
    <property type="component" value="Unassembled WGS sequence"/>
</dbReference>
<evidence type="ECO:0000256" key="2">
    <source>
        <dbReference type="ARBA" id="ARBA00022679"/>
    </source>
</evidence>
<evidence type="ECO:0000256" key="3">
    <source>
        <dbReference type="ARBA" id="ARBA00023315"/>
    </source>
</evidence>
<dbReference type="InterPro" id="IPR000182">
    <property type="entry name" value="GNAT_dom"/>
</dbReference>
<dbReference type="CDD" id="cd04301">
    <property type="entry name" value="NAT_SF"/>
    <property type="match status" value="1"/>
</dbReference>
<dbReference type="InterPro" id="IPR016181">
    <property type="entry name" value="Acyl_CoA_acyltransferase"/>
</dbReference>
<evidence type="ECO:0000313" key="5">
    <source>
        <dbReference type="EMBL" id="SDG25931.1"/>
    </source>
</evidence>
<sequence>MQPENTSSVSVRTTKIDDIPLIMELVKALAEFEGLNDHVLATEESLKEGMFGKNKYAEAIVAEMDGKAVGFIVFFHNFSTFVGRPGLYIEDIFVYPEYRGKGVGKALLVHCGKIARERNCGRLEWSVLDWNPARKFYEHMGGEHQKEWLLYRLDEKGIEELAERK</sequence>
<reference evidence="5 6" key="1">
    <citation type="submission" date="2016-10" db="EMBL/GenBank/DDBJ databases">
        <authorList>
            <person name="Varghese N."/>
            <person name="Submissions S."/>
        </authorList>
    </citation>
    <scope>NUCLEOTIDE SEQUENCE [LARGE SCALE GENOMIC DNA]</scope>
    <source>
        <strain evidence="5 6">PL 12/M</strain>
    </source>
</reference>
<proteinExistence type="inferred from homology"/>
<organism evidence="5 6">
    <name type="scientific">Methanolobus vulcani</name>
    <dbReference type="NCBI Taxonomy" id="38026"/>
    <lineage>
        <taxon>Archaea</taxon>
        <taxon>Methanobacteriati</taxon>
        <taxon>Methanobacteriota</taxon>
        <taxon>Stenosarchaea group</taxon>
        <taxon>Methanomicrobia</taxon>
        <taxon>Methanosarcinales</taxon>
        <taxon>Methanosarcinaceae</taxon>
        <taxon>Methanolobus</taxon>
    </lineage>
</organism>
<dbReference type="Gene3D" id="3.40.630.30">
    <property type="match status" value="1"/>
</dbReference>
<dbReference type="PROSITE" id="PS51186">
    <property type="entry name" value="GNAT"/>
    <property type="match status" value="1"/>
</dbReference>
<evidence type="ECO:0000256" key="1">
    <source>
        <dbReference type="ARBA" id="ARBA00008694"/>
    </source>
</evidence>